<dbReference type="EC" id="2.2.1.7" evidence="5"/>
<sequence>MSTELAVNNELGDELRNVVASRIEKLMEKDTRVIALDADLSAASNWNRLGKSHPSRFINVGVSEANMVGMASGLSITGYTPFIHTFGPFATRRVFDQLYLSGGYAKTTINIYGSDPGFTVGPNGGTHTTFEDVALMRSIPNSIVCDASDAVQMDRIIQEFAKREGIHYVRGNRKAVHNIYAAGTTFEIGKGKVLREGTDGLIVAAGQLVYEALDVAERLANSGTSVTVIDMFTIKPIDRELLLKESKGKSFIITIENHSITGGLGSAVAEVIAENGAAIPVKRIGVDEAFGQVGTPEYLQETFGLSADRIEETVKGFLRK</sequence>
<dbReference type="EMBL" id="UGPG01000001">
    <property type="protein sequence ID" value="STY44332.1"/>
    <property type="molecule type" value="Genomic_DNA"/>
</dbReference>
<name>A0A378MG30_LISGR</name>
<dbReference type="Gene3D" id="3.40.50.920">
    <property type="match status" value="1"/>
</dbReference>
<dbReference type="FunFam" id="3.40.50.970:FF:000129">
    <property type="entry name" value="Transketolase"/>
    <property type="match status" value="1"/>
</dbReference>
<dbReference type="InterPro" id="IPR029061">
    <property type="entry name" value="THDP-binding"/>
</dbReference>
<comment type="similarity">
    <text evidence="2">Belongs to the transketolase family.</text>
</comment>
<dbReference type="PANTHER" id="PTHR43825">
    <property type="entry name" value="PYRUVATE DEHYDROGENASE E1 COMPONENT"/>
    <property type="match status" value="1"/>
</dbReference>
<gene>
    <name evidence="5" type="primary">dxs_2</name>
    <name evidence="5" type="ORF">NCTC10815_01673</name>
</gene>
<dbReference type="SUPFAM" id="SSF52922">
    <property type="entry name" value="TK C-terminal domain-like"/>
    <property type="match status" value="1"/>
</dbReference>
<evidence type="ECO:0000259" key="4">
    <source>
        <dbReference type="SMART" id="SM00861"/>
    </source>
</evidence>
<evidence type="ECO:0000256" key="3">
    <source>
        <dbReference type="ARBA" id="ARBA00023052"/>
    </source>
</evidence>
<dbReference type="Pfam" id="PF02779">
    <property type="entry name" value="Transket_pyr"/>
    <property type="match status" value="1"/>
</dbReference>
<dbReference type="SUPFAM" id="SSF52518">
    <property type="entry name" value="Thiamin diphosphate-binding fold (THDP-binding)"/>
    <property type="match status" value="1"/>
</dbReference>
<organism evidence="5 6">
    <name type="scientific">Listeria grayi</name>
    <name type="common">Listeria murrayi</name>
    <dbReference type="NCBI Taxonomy" id="1641"/>
    <lineage>
        <taxon>Bacteria</taxon>
        <taxon>Bacillati</taxon>
        <taxon>Bacillota</taxon>
        <taxon>Bacilli</taxon>
        <taxon>Bacillales</taxon>
        <taxon>Listeriaceae</taxon>
        <taxon>Listeria</taxon>
    </lineage>
</organism>
<evidence type="ECO:0000313" key="6">
    <source>
        <dbReference type="Proteomes" id="UP000254879"/>
    </source>
</evidence>
<reference evidence="5 6" key="1">
    <citation type="submission" date="2018-06" db="EMBL/GenBank/DDBJ databases">
        <authorList>
            <consortium name="Pathogen Informatics"/>
            <person name="Doyle S."/>
        </authorList>
    </citation>
    <scope>NUCLEOTIDE SEQUENCE [LARGE SCALE GENOMIC DNA]</scope>
    <source>
        <strain evidence="6">NCTC 10815</strain>
    </source>
</reference>
<dbReference type="AlphaFoldDB" id="A0A378MG30"/>
<comment type="cofactor">
    <cofactor evidence="1">
        <name>thiamine diphosphate</name>
        <dbReference type="ChEBI" id="CHEBI:58937"/>
    </cofactor>
</comment>
<dbReference type="CDD" id="cd07033">
    <property type="entry name" value="TPP_PYR_DXS_TK_like"/>
    <property type="match status" value="1"/>
</dbReference>
<dbReference type="Pfam" id="PF02780">
    <property type="entry name" value="Transketolase_C"/>
    <property type="match status" value="1"/>
</dbReference>
<dbReference type="Gene3D" id="3.40.50.970">
    <property type="match status" value="1"/>
</dbReference>
<feature type="domain" description="Transketolase-like pyrimidine-binding" evidence="4">
    <location>
        <begin position="13"/>
        <end position="179"/>
    </location>
</feature>
<keyword evidence="3" id="KW-0786">Thiamine pyrophosphate</keyword>
<evidence type="ECO:0000256" key="1">
    <source>
        <dbReference type="ARBA" id="ARBA00001964"/>
    </source>
</evidence>
<keyword evidence="5" id="KW-0808">Transferase</keyword>
<dbReference type="GO" id="GO:0008661">
    <property type="term" value="F:1-deoxy-D-xylulose-5-phosphate synthase activity"/>
    <property type="evidence" value="ECO:0007669"/>
    <property type="project" value="UniProtKB-EC"/>
</dbReference>
<evidence type="ECO:0000256" key="2">
    <source>
        <dbReference type="ARBA" id="ARBA00007131"/>
    </source>
</evidence>
<evidence type="ECO:0000313" key="5">
    <source>
        <dbReference type="EMBL" id="STY44332.1"/>
    </source>
</evidence>
<dbReference type="Proteomes" id="UP000254879">
    <property type="component" value="Unassembled WGS sequence"/>
</dbReference>
<dbReference type="PANTHER" id="PTHR43825:SF1">
    <property type="entry name" value="TRANSKETOLASE-LIKE PYRIMIDINE-BINDING DOMAIN-CONTAINING PROTEIN"/>
    <property type="match status" value="1"/>
</dbReference>
<accession>A0A378MG30</accession>
<protein>
    <submittedName>
        <fullName evidence="5">1-deoxy-D-xylulose-5-phosphate synthase</fullName>
        <ecNumber evidence="5">2.2.1.7</ecNumber>
    </submittedName>
</protein>
<dbReference type="InterPro" id="IPR033248">
    <property type="entry name" value="Transketolase_C"/>
</dbReference>
<dbReference type="InterPro" id="IPR051157">
    <property type="entry name" value="PDH/Transketolase"/>
</dbReference>
<dbReference type="SMART" id="SM00861">
    <property type="entry name" value="Transket_pyr"/>
    <property type="match status" value="1"/>
</dbReference>
<dbReference type="InterPro" id="IPR005475">
    <property type="entry name" value="Transketolase-like_Pyr-bd"/>
</dbReference>
<dbReference type="RefSeq" id="WP_115345938.1">
    <property type="nucleotide sequence ID" value="NZ_UGPG01000001.1"/>
</dbReference>
<dbReference type="InterPro" id="IPR009014">
    <property type="entry name" value="Transketo_C/PFOR_II"/>
</dbReference>
<proteinExistence type="inferred from homology"/>